<dbReference type="InterPro" id="IPR001328">
    <property type="entry name" value="Pept_tRNA_hydro"/>
</dbReference>
<dbReference type="NCBIfam" id="TIGR00447">
    <property type="entry name" value="pth"/>
    <property type="match status" value="1"/>
</dbReference>
<dbReference type="Gene3D" id="3.40.50.1470">
    <property type="entry name" value="Peptidyl-tRNA hydrolase"/>
    <property type="match status" value="1"/>
</dbReference>
<dbReference type="PANTHER" id="PTHR17224:SF1">
    <property type="entry name" value="PEPTIDYL-TRNA HYDROLASE"/>
    <property type="match status" value="1"/>
</dbReference>
<organism evidence="4 5">
    <name type="scientific">Aerophobetes bacterium</name>
    <dbReference type="NCBI Taxonomy" id="2030807"/>
    <lineage>
        <taxon>Bacteria</taxon>
        <taxon>Candidatus Aerophobota</taxon>
    </lineage>
</organism>
<dbReference type="SUPFAM" id="SSF53178">
    <property type="entry name" value="Peptidyl-tRNA hydrolase-like"/>
    <property type="match status" value="1"/>
</dbReference>
<reference evidence="4 5" key="1">
    <citation type="submission" date="2018-06" db="EMBL/GenBank/DDBJ databases">
        <title>Extensive metabolic versatility and redundancy in microbially diverse, dynamic hydrothermal sediments.</title>
        <authorList>
            <person name="Dombrowski N."/>
            <person name="Teske A."/>
            <person name="Baker B.J."/>
        </authorList>
    </citation>
    <scope>NUCLEOTIDE SEQUENCE [LARGE SCALE GENOMIC DNA]</scope>
    <source>
        <strain evidence="4">B7_G13</strain>
    </source>
</reference>
<keyword evidence="1" id="KW-0820">tRNA-binding</keyword>
<proteinExistence type="predicted"/>
<feature type="non-terminal residue" evidence="4">
    <location>
        <position position="1"/>
    </location>
</feature>
<evidence type="ECO:0000256" key="1">
    <source>
        <dbReference type="ARBA" id="ARBA00022555"/>
    </source>
</evidence>
<protein>
    <submittedName>
        <fullName evidence="4">Aminoacyl-tRNA hydrolase</fullName>
        <ecNumber evidence="4">3.1.1.29</ecNumber>
    </submittedName>
</protein>
<name>A0A662CZV9_UNCAE</name>
<dbReference type="GO" id="GO:0000049">
    <property type="term" value="F:tRNA binding"/>
    <property type="evidence" value="ECO:0007669"/>
    <property type="project" value="UniProtKB-KW"/>
</dbReference>
<sequence length="156" mass="17852">SKKYKIHLNVYRFQALIGEGRIEEERVILAKPLTFVNEAGRSLYQIKEGYQIEPSKMIIISDDVDLKLGKLRIASKGGDGGHKGLRSIIESLQTREIPRLRVGIGRPEGEMELRDYVLEEFTPPQRQVIEEAIERASQAIRVMITQGIQEAMREYN</sequence>
<keyword evidence="2 4" id="KW-0378">Hydrolase</keyword>
<dbReference type="CDD" id="cd00462">
    <property type="entry name" value="PTH"/>
    <property type="match status" value="1"/>
</dbReference>
<gene>
    <name evidence="4" type="ORF">DRZ78_02730</name>
</gene>
<evidence type="ECO:0000256" key="2">
    <source>
        <dbReference type="ARBA" id="ARBA00022801"/>
    </source>
</evidence>
<dbReference type="Pfam" id="PF01195">
    <property type="entry name" value="Pept_tRNA_hydro"/>
    <property type="match status" value="1"/>
</dbReference>
<dbReference type="PANTHER" id="PTHR17224">
    <property type="entry name" value="PEPTIDYL-TRNA HYDROLASE"/>
    <property type="match status" value="1"/>
</dbReference>
<dbReference type="Proteomes" id="UP000277457">
    <property type="component" value="Unassembled WGS sequence"/>
</dbReference>
<dbReference type="GO" id="GO:0004045">
    <property type="term" value="F:peptidyl-tRNA hydrolase activity"/>
    <property type="evidence" value="ECO:0007669"/>
    <property type="project" value="UniProtKB-EC"/>
</dbReference>
<keyword evidence="3" id="KW-0694">RNA-binding</keyword>
<dbReference type="InterPro" id="IPR036416">
    <property type="entry name" value="Pept_tRNA_hydro_sf"/>
</dbReference>
<dbReference type="EMBL" id="QMPY01000082">
    <property type="protein sequence ID" value="RLE07589.1"/>
    <property type="molecule type" value="Genomic_DNA"/>
</dbReference>
<evidence type="ECO:0000313" key="5">
    <source>
        <dbReference type="Proteomes" id="UP000277457"/>
    </source>
</evidence>
<comment type="caution">
    <text evidence="4">The sequence shown here is derived from an EMBL/GenBank/DDBJ whole genome shotgun (WGS) entry which is preliminary data.</text>
</comment>
<accession>A0A662CZV9</accession>
<dbReference type="AlphaFoldDB" id="A0A662CZV9"/>
<evidence type="ECO:0000256" key="3">
    <source>
        <dbReference type="ARBA" id="ARBA00022884"/>
    </source>
</evidence>
<dbReference type="EC" id="3.1.1.29" evidence="4"/>
<evidence type="ECO:0000313" key="4">
    <source>
        <dbReference type="EMBL" id="RLE07589.1"/>
    </source>
</evidence>